<dbReference type="EMBL" id="JAJSOF020000009">
    <property type="protein sequence ID" value="KAJ4446354.1"/>
    <property type="molecule type" value="Genomic_DNA"/>
</dbReference>
<reference evidence="1 2" key="1">
    <citation type="journal article" date="2022" name="Allergy">
        <title>Genome assembly and annotation of Periplaneta americana reveal a comprehensive cockroach allergen profile.</title>
        <authorList>
            <person name="Wang L."/>
            <person name="Xiong Q."/>
            <person name="Saelim N."/>
            <person name="Wang L."/>
            <person name="Nong W."/>
            <person name="Wan A.T."/>
            <person name="Shi M."/>
            <person name="Liu X."/>
            <person name="Cao Q."/>
            <person name="Hui J.H.L."/>
            <person name="Sookrung N."/>
            <person name="Leung T.F."/>
            <person name="Tungtrongchitr A."/>
            <person name="Tsui S.K.W."/>
        </authorList>
    </citation>
    <scope>NUCLEOTIDE SEQUENCE [LARGE SCALE GENOMIC DNA]</scope>
    <source>
        <strain evidence="1">PWHHKU_190912</strain>
    </source>
</reference>
<evidence type="ECO:0000313" key="1">
    <source>
        <dbReference type="EMBL" id="KAJ4446354.1"/>
    </source>
</evidence>
<comment type="caution">
    <text evidence="1">The sequence shown here is derived from an EMBL/GenBank/DDBJ whole genome shotgun (WGS) entry which is preliminary data.</text>
</comment>
<evidence type="ECO:0000313" key="2">
    <source>
        <dbReference type="Proteomes" id="UP001148838"/>
    </source>
</evidence>
<sequence>MVGLCEGGNEPSGSLKAICNQSNRLPPSGTSRILWQKADMNSIQIKQISLATIAERYPEPDWWRVYNDGSRLEIEENAGAGFYCKEFAHYTP</sequence>
<keyword evidence="2" id="KW-1185">Reference proteome</keyword>
<accession>A0ABQ8TIU6</accession>
<organism evidence="1 2">
    <name type="scientific">Periplaneta americana</name>
    <name type="common">American cockroach</name>
    <name type="synonym">Blatta americana</name>
    <dbReference type="NCBI Taxonomy" id="6978"/>
    <lineage>
        <taxon>Eukaryota</taxon>
        <taxon>Metazoa</taxon>
        <taxon>Ecdysozoa</taxon>
        <taxon>Arthropoda</taxon>
        <taxon>Hexapoda</taxon>
        <taxon>Insecta</taxon>
        <taxon>Pterygota</taxon>
        <taxon>Neoptera</taxon>
        <taxon>Polyneoptera</taxon>
        <taxon>Dictyoptera</taxon>
        <taxon>Blattodea</taxon>
        <taxon>Blattoidea</taxon>
        <taxon>Blattidae</taxon>
        <taxon>Blattinae</taxon>
        <taxon>Periplaneta</taxon>
    </lineage>
</organism>
<protein>
    <submittedName>
        <fullName evidence="1">Uncharacterized protein</fullName>
    </submittedName>
</protein>
<name>A0ABQ8TIU6_PERAM</name>
<dbReference type="Proteomes" id="UP001148838">
    <property type="component" value="Unassembled WGS sequence"/>
</dbReference>
<gene>
    <name evidence="1" type="ORF">ANN_13050</name>
</gene>
<proteinExistence type="predicted"/>